<reference evidence="5" key="1">
    <citation type="journal article" date="2019" name="Int. J. Syst. Evol. Microbiol.">
        <title>The Global Catalogue of Microorganisms (GCM) 10K type strain sequencing project: providing services to taxonomists for standard genome sequencing and annotation.</title>
        <authorList>
            <consortium name="The Broad Institute Genomics Platform"/>
            <consortium name="The Broad Institute Genome Sequencing Center for Infectious Disease"/>
            <person name="Wu L."/>
            <person name="Ma J."/>
        </authorList>
    </citation>
    <scope>NUCLEOTIDE SEQUENCE [LARGE SCALE GENOMIC DNA]</scope>
    <source>
        <strain evidence="5">CGMCC 4.7106</strain>
    </source>
</reference>
<dbReference type="EMBL" id="JBHSNW010000005">
    <property type="protein sequence ID" value="MFC5815927.1"/>
    <property type="molecule type" value="Genomic_DNA"/>
</dbReference>
<feature type="coiled-coil region" evidence="1">
    <location>
        <begin position="330"/>
        <end position="378"/>
    </location>
</feature>
<evidence type="ECO:0000256" key="1">
    <source>
        <dbReference type="SAM" id="Coils"/>
    </source>
</evidence>
<feature type="coiled-coil region" evidence="1">
    <location>
        <begin position="533"/>
        <end position="560"/>
    </location>
</feature>
<evidence type="ECO:0000313" key="4">
    <source>
        <dbReference type="EMBL" id="MFC5815927.1"/>
    </source>
</evidence>
<dbReference type="Proteomes" id="UP001596096">
    <property type="component" value="Unassembled WGS sequence"/>
</dbReference>
<dbReference type="PANTHER" id="PTHR32114">
    <property type="entry name" value="ABC TRANSPORTER ABCH.3"/>
    <property type="match status" value="1"/>
</dbReference>
<comment type="caution">
    <text evidence="4">The sequence shown here is derived from an EMBL/GenBank/DDBJ whole genome shotgun (WGS) entry which is preliminary data.</text>
</comment>
<feature type="domain" description="Rad50/SbcC-type AAA" evidence="3">
    <location>
        <begin position="6"/>
        <end position="221"/>
    </location>
</feature>
<evidence type="ECO:0000256" key="2">
    <source>
        <dbReference type="SAM" id="MobiDB-lite"/>
    </source>
</evidence>
<feature type="compositionally biased region" description="Low complexity" evidence="2">
    <location>
        <begin position="412"/>
        <end position="429"/>
    </location>
</feature>
<gene>
    <name evidence="4" type="ORF">ACFPUY_12585</name>
</gene>
<feature type="region of interest" description="Disordered" evidence="2">
    <location>
        <begin position="386"/>
        <end position="440"/>
    </location>
</feature>
<protein>
    <submittedName>
        <fullName evidence="4">AAA family ATPase</fullName>
    </submittedName>
</protein>
<dbReference type="Pfam" id="PF13558">
    <property type="entry name" value="SbcC_Walker_B"/>
    <property type="match status" value="1"/>
</dbReference>
<proteinExistence type="predicted"/>
<keyword evidence="5" id="KW-1185">Reference proteome</keyword>
<evidence type="ECO:0000259" key="3">
    <source>
        <dbReference type="Pfam" id="PF13476"/>
    </source>
</evidence>
<keyword evidence="1" id="KW-0175">Coiled coil</keyword>
<name>A0ABW1BSB4_9ACTN</name>
<sequence length="857" mass="91667">MRPLLLRLDHFGSFRDPVDVDFSDVDYFALTGPTGAGKSTIIDALCFALYGTVPRWGRENVIAHALAPSVAAGKVALLFESDGRRYGVVRALVRDGKGTVRTKEARIDELAGGVPLGEAWEAVVRPLAEGEHVTAEVQRVTGLEYRFFTQCVVLPQGRFAEFLHAAPRERQDLLVQLLDADVYEAIRQRAVREEETARTSASLARDELGKLSGATAELEEQLDGRLSALRRLAATLDADLDLLRARESEIRRATRERAAVAERQEALAAPRMPDGVATLSSARRAAAEAVTSLLDEVATLEADEHEADEALAALGGRERPQAALTALDSRDRLTAQMESARAQARSAADSLESLRSALQEAESAMAEADRRRDRLRDAHAAADLASRLTPGDPCPVCLRPTPGENTPPRPTAPTGSAASGTPTAPATTAVAEDPRTGSHADAAVHAHAGAGASRVVVRAPGAAEIRAAEGALAAARKEAERARTAYAKGETSAGMYATQVTRLEAELAALPPAVDRAAVEGRLAAIGKAEAVAAEARTAVRAARSRLRQAQTEAERADRRAADAWRTLETARDRLLALGSHDDPPPPLARDDLHRAWTDLLAWRDEAARAATAALAERDEELAAATAGLSRERARLAERLREHEVPLPGEGTPEQLGAAVAGEVARVESRLERVREARERAAELAEELAAKEHAAKVAHELALRLRANAFERWLCAEALAVLVTTASGLLRELSDGQYELALSDRTEIEVIDHAEAGMRRSARTLSGGETFQAALALALALSDAVARGLDSIFLDEGFGTLDPATLDTVATTLERLAAGQERMVGVVTHVPALAERVPVRFEVRRDTKGSHVRKVGP</sequence>
<dbReference type="PANTHER" id="PTHR32114:SF2">
    <property type="entry name" value="ABC TRANSPORTER ABCH.3"/>
    <property type="match status" value="1"/>
</dbReference>
<dbReference type="Pfam" id="PF13476">
    <property type="entry name" value="AAA_23"/>
    <property type="match status" value="1"/>
</dbReference>
<evidence type="ECO:0000313" key="5">
    <source>
        <dbReference type="Proteomes" id="UP001596096"/>
    </source>
</evidence>
<dbReference type="InterPro" id="IPR038729">
    <property type="entry name" value="Rad50/SbcC_AAA"/>
</dbReference>
<organism evidence="4 5">
    <name type="scientific">Nonomuraea harbinensis</name>
    <dbReference type="NCBI Taxonomy" id="1286938"/>
    <lineage>
        <taxon>Bacteria</taxon>
        <taxon>Bacillati</taxon>
        <taxon>Actinomycetota</taxon>
        <taxon>Actinomycetes</taxon>
        <taxon>Streptosporangiales</taxon>
        <taxon>Streptosporangiaceae</taxon>
        <taxon>Nonomuraea</taxon>
    </lineage>
</organism>
<feature type="coiled-coil region" evidence="1">
    <location>
        <begin position="664"/>
        <end position="694"/>
    </location>
</feature>
<accession>A0ABW1BSB4</accession>
<dbReference type="RefSeq" id="WP_219543777.1">
    <property type="nucleotide sequence ID" value="NZ_JAHKRN010000005.1"/>
</dbReference>